<reference evidence="2" key="2">
    <citation type="submission" date="2021-03" db="UniProtKB">
        <authorList>
            <consortium name="EnsemblPlants"/>
        </authorList>
    </citation>
    <scope>IDENTIFICATION</scope>
</reference>
<accession>A0A803QCJ2</accession>
<keyword evidence="3" id="KW-1185">Reference proteome</keyword>
<dbReference type="Gramene" id="evm.model.08.840">
    <property type="protein sequence ID" value="cds.evm.model.08.840"/>
    <property type="gene ID" value="evm.TU.08.840"/>
</dbReference>
<dbReference type="EnsemblPlants" id="evm.model.08.840">
    <property type="protein sequence ID" value="cds.evm.model.08.840"/>
    <property type="gene ID" value="evm.TU.08.840"/>
</dbReference>
<feature type="compositionally biased region" description="Basic and acidic residues" evidence="1">
    <location>
        <begin position="89"/>
        <end position="113"/>
    </location>
</feature>
<organism evidence="2 3">
    <name type="scientific">Cannabis sativa</name>
    <name type="common">Hemp</name>
    <name type="synonym">Marijuana</name>
    <dbReference type="NCBI Taxonomy" id="3483"/>
    <lineage>
        <taxon>Eukaryota</taxon>
        <taxon>Viridiplantae</taxon>
        <taxon>Streptophyta</taxon>
        <taxon>Embryophyta</taxon>
        <taxon>Tracheophyta</taxon>
        <taxon>Spermatophyta</taxon>
        <taxon>Magnoliopsida</taxon>
        <taxon>eudicotyledons</taxon>
        <taxon>Gunneridae</taxon>
        <taxon>Pentapetalae</taxon>
        <taxon>rosids</taxon>
        <taxon>fabids</taxon>
        <taxon>Rosales</taxon>
        <taxon>Cannabaceae</taxon>
        <taxon>Cannabis</taxon>
    </lineage>
</organism>
<dbReference type="EMBL" id="UZAU01000693">
    <property type="status" value="NOT_ANNOTATED_CDS"/>
    <property type="molecule type" value="Genomic_DNA"/>
</dbReference>
<evidence type="ECO:0000256" key="1">
    <source>
        <dbReference type="SAM" id="MobiDB-lite"/>
    </source>
</evidence>
<protein>
    <submittedName>
        <fullName evidence="2">Uncharacterized protein</fullName>
    </submittedName>
</protein>
<evidence type="ECO:0000313" key="3">
    <source>
        <dbReference type="Proteomes" id="UP000596661"/>
    </source>
</evidence>
<sequence length="138" mass="15398">MSFRQGQPIFGTISITVILESGLHFTDPNAKTRDTKDKNEVTSRHKDQLGKDTDLDALVFKDDESRENSFDDVEDDPRDTSNNDPQGTLKDDHQDKPAKGGAGEKDNLDESDHMVIMLDKMTRMEVVMTALSKGNQTA</sequence>
<proteinExistence type="predicted"/>
<dbReference type="AlphaFoldDB" id="A0A803QCJ2"/>
<name>A0A803QCJ2_CANSA</name>
<reference evidence="2" key="1">
    <citation type="submission" date="2018-11" db="EMBL/GenBank/DDBJ databases">
        <authorList>
            <person name="Grassa J C."/>
        </authorList>
    </citation>
    <scope>NUCLEOTIDE SEQUENCE [LARGE SCALE GENOMIC DNA]</scope>
</reference>
<evidence type="ECO:0000313" key="2">
    <source>
        <dbReference type="EnsemblPlants" id="cds.evm.model.08.840"/>
    </source>
</evidence>
<feature type="compositionally biased region" description="Basic and acidic residues" evidence="1">
    <location>
        <begin position="30"/>
        <end position="69"/>
    </location>
</feature>
<dbReference type="Proteomes" id="UP000596661">
    <property type="component" value="Chromosome 8"/>
</dbReference>
<feature type="region of interest" description="Disordered" evidence="1">
    <location>
        <begin position="26"/>
        <end position="114"/>
    </location>
</feature>